<dbReference type="Pfam" id="PF00431">
    <property type="entry name" value="CUB"/>
    <property type="match status" value="1"/>
</dbReference>
<dbReference type="WBParaSite" id="Minc3s03917g35134">
    <property type="protein sequence ID" value="Minc3s03917g35134"/>
    <property type="gene ID" value="Minc3s03917g35134"/>
</dbReference>
<evidence type="ECO:0000256" key="1">
    <source>
        <dbReference type="ARBA" id="ARBA00023157"/>
    </source>
</evidence>
<organism evidence="5 6">
    <name type="scientific">Meloidogyne incognita</name>
    <name type="common">Southern root-knot nematode worm</name>
    <name type="synonym">Oxyuris incognita</name>
    <dbReference type="NCBI Taxonomy" id="6306"/>
    <lineage>
        <taxon>Eukaryota</taxon>
        <taxon>Metazoa</taxon>
        <taxon>Ecdysozoa</taxon>
        <taxon>Nematoda</taxon>
        <taxon>Chromadorea</taxon>
        <taxon>Rhabditida</taxon>
        <taxon>Tylenchina</taxon>
        <taxon>Tylenchomorpha</taxon>
        <taxon>Tylenchoidea</taxon>
        <taxon>Meloidogynidae</taxon>
        <taxon>Meloidogyninae</taxon>
        <taxon>Meloidogyne</taxon>
        <taxon>Meloidogyne incognita group</taxon>
    </lineage>
</organism>
<evidence type="ECO:0000256" key="3">
    <source>
        <dbReference type="SAM" id="SignalP"/>
    </source>
</evidence>
<keyword evidence="1" id="KW-1015">Disulfide bond</keyword>
<proteinExistence type="predicted"/>
<comment type="caution">
    <text evidence="2">Lacks conserved residue(s) required for the propagation of feature annotation.</text>
</comment>
<feature type="signal peptide" evidence="3">
    <location>
        <begin position="1"/>
        <end position="21"/>
    </location>
</feature>
<keyword evidence="5" id="KW-1185">Reference proteome</keyword>
<feature type="chain" id="PRO_5036927277" evidence="3">
    <location>
        <begin position="22"/>
        <end position="147"/>
    </location>
</feature>
<evidence type="ECO:0000313" key="5">
    <source>
        <dbReference type="Proteomes" id="UP000887563"/>
    </source>
</evidence>
<feature type="domain" description="CUB" evidence="4">
    <location>
        <begin position="36"/>
        <end position="147"/>
    </location>
</feature>
<evidence type="ECO:0000259" key="4">
    <source>
        <dbReference type="PROSITE" id="PS01180"/>
    </source>
</evidence>
<name>A0A914N4G6_MELIC</name>
<sequence length="147" mass="16838">MLLFKQIFIFILLKLIPIIFSTETVKTVGSNIDCSCPSEETFDSNLKEGVFKSPGFPGEYCGSLDCKWNILPEENAFIFAKLGGLFSTEKRYDILDVYQTRWNGSELMKVRQASVSGEAFVDVEVERLFSCILYWRGTFLPFCNRRS</sequence>
<dbReference type="InterPro" id="IPR000859">
    <property type="entry name" value="CUB_dom"/>
</dbReference>
<evidence type="ECO:0000313" key="6">
    <source>
        <dbReference type="WBParaSite" id="Minc3s03917g35134"/>
    </source>
</evidence>
<accession>A0A914N4G6</accession>
<dbReference type="PROSITE" id="PS01180">
    <property type="entry name" value="CUB"/>
    <property type="match status" value="1"/>
</dbReference>
<evidence type="ECO:0000256" key="2">
    <source>
        <dbReference type="PROSITE-ProRule" id="PRU00059"/>
    </source>
</evidence>
<dbReference type="Proteomes" id="UP000887563">
    <property type="component" value="Unplaced"/>
</dbReference>
<dbReference type="AlphaFoldDB" id="A0A914N4G6"/>
<protein>
    <submittedName>
        <fullName evidence="6">CUB domain-containing protein</fullName>
    </submittedName>
</protein>
<dbReference type="Gene3D" id="2.60.120.290">
    <property type="entry name" value="Spermadhesin, CUB domain"/>
    <property type="match status" value="1"/>
</dbReference>
<reference evidence="6" key="1">
    <citation type="submission" date="2022-11" db="UniProtKB">
        <authorList>
            <consortium name="WormBaseParasite"/>
        </authorList>
    </citation>
    <scope>IDENTIFICATION</scope>
</reference>
<dbReference type="InterPro" id="IPR035914">
    <property type="entry name" value="Sperma_CUB_dom_sf"/>
</dbReference>
<dbReference type="SUPFAM" id="SSF49854">
    <property type="entry name" value="Spermadhesin, CUB domain"/>
    <property type="match status" value="1"/>
</dbReference>
<keyword evidence="3" id="KW-0732">Signal</keyword>